<dbReference type="EMBL" id="CACVKT020007907">
    <property type="protein sequence ID" value="CAC5411765.1"/>
    <property type="molecule type" value="Genomic_DNA"/>
</dbReference>
<sequence length="225" mass="26103">MTIFDFPQEECKCLGGYLAEIETAEENDFIKNITRERYEATGDLLSAISQEVINVKFEIELNRKITENENTTDIYQKTLLGCTRLCFHDKKRKHQHVDLILQSNVVLLPKKVTPRTSFAIAFIEECNCRGGFLAEIESAEENALIKNIAKERFAATGAIHYLLGAYTFNQDSDMEWIRNPRKPMPFTDWYGGEPNKLRYEFCLALYKPVDYLWIDYECPEAISFI</sequence>
<reference evidence="2 3" key="1">
    <citation type="submission" date="2020-06" db="EMBL/GenBank/DDBJ databases">
        <authorList>
            <person name="Li R."/>
            <person name="Bekaert M."/>
        </authorList>
    </citation>
    <scope>NUCLEOTIDE SEQUENCE [LARGE SCALE GENOMIC DNA]</scope>
    <source>
        <strain evidence="3">wild</strain>
    </source>
</reference>
<dbReference type="AlphaFoldDB" id="A0A6J8DV71"/>
<evidence type="ECO:0000313" key="3">
    <source>
        <dbReference type="Proteomes" id="UP000507470"/>
    </source>
</evidence>
<gene>
    <name evidence="2" type="ORF">MCOR_44815</name>
</gene>
<keyword evidence="3" id="KW-1185">Reference proteome</keyword>
<dbReference type="Gene3D" id="3.10.100.10">
    <property type="entry name" value="Mannose-Binding Protein A, subunit A"/>
    <property type="match status" value="1"/>
</dbReference>
<dbReference type="InterPro" id="IPR001304">
    <property type="entry name" value="C-type_lectin-like"/>
</dbReference>
<accession>A0A6J8DV71</accession>
<dbReference type="InterPro" id="IPR016187">
    <property type="entry name" value="CTDL_fold"/>
</dbReference>
<feature type="domain" description="C-type lectin" evidence="1">
    <location>
        <begin position="126"/>
        <end position="225"/>
    </location>
</feature>
<evidence type="ECO:0000313" key="2">
    <source>
        <dbReference type="EMBL" id="CAC5411765.1"/>
    </source>
</evidence>
<dbReference type="Proteomes" id="UP000507470">
    <property type="component" value="Unassembled WGS sequence"/>
</dbReference>
<dbReference type="OrthoDB" id="6065001at2759"/>
<dbReference type="InterPro" id="IPR016186">
    <property type="entry name" value="C-type_lectin-like/link_sf"/>
</dbReference>
<name>A0A6J8DV71_MYTCO</name>
<dbReference type="SUPFAM" id="SSF56436">
    <property type="entry name" value="C-type lectin-like"/>
    <property type="match status" value="2"/>
</dbReference>
<proteinExistence type="predicted"/>
<evidence type="ECO:0000259" key="1">
    <source>
        <dbReference type="PROSITE" id="PS50041"/>
    </source>
</evidence>
<protein>
    <recommendedName>
        <fullName evidence="1">C-type lectin domain-containing protein</fullName>
    </recommendedName>
</protein>
<dbReference type="PROSITE" id="PS50041">
    <property type="entry name" value="C_TYPE_LECTIN_2"/>
    <property type="match status" value="1"/>
</dbReference>
<organism evidence="2 3">
    <name type="scientific">Mytilus coruscus</name>
    <name type="common">Sea mussel</name>
    <dbReference type="NCBI Taxonomy" id="42192"/>
    <lineage>
        <taxon>Eukaryota</taxon>
        <taxon>Metazoa</taxon>
        <taxon>Spiralia</taxon>
        <taxon>Lophotrochozoa</taxon>
        <taxon>Mollusca</taxon>
        <taxon>Bivalvia</taxon>
        <taxon>Autobranchia</taxon>
        <taxon>Pteriomorphia</taxon>
        <taxon>Mytilida</taxon>
        <taxon>Mytiloidea</taxon>
        <taxon>Mytilidae</taxon>
        <taxon>Mytilinae</taxon>
        <taxon>Mytilus</taxon>
    </lineage>
</organism>
<dbReference type="CDD" id="cd00037">
    <property type="entry name" value="CLECT"/>
    <property type="match status" value="2"/>
</dbReference>